<evidence type="ECO:0000256" key="1">
    <source>
        <dbReference type="ARBA" id="ARBA00022795"/>
    </source>
</evidence>
<dbReference type="AlphaFoldDB" id="A0A316DG25"/>
<reference evidence="2 3" key="1">
    <citation type="submission" date="2018-05" db="EMBL/GenBank/DDBJ databases">
        <title>Genomic Encyclopedia of Type Strains, Phase IV (KMG-IV): sequencing the most valuable type-strain genomes for metagenomic binning, comparative biology and taxonomic classification.</title>
        <authorList>
            <person name="Goeker M."/>
        </authorList>
    </citation>
    <scope>NUCLEOTIDE SEQUENCE [LARGE SCALE GENOMIC DNA]</scope>
    <source>
        <strain evidence="2 3">DSM 18773</strain>
    </source>
</reference>
<dbReference type="EMBL" id="QGGL01000001">
    <property type="protein sequence ID" value="PWK16189.1"/>
    <property type="molecule type" value="Genomic_DNA"/>
</dbReference>
<dbReference type="InterPro" id="IPR007809">
    <property type="entry name" value="FlgN-like"/>
</dbReference>
<dbReference type="InterPro" id="IPR036679">
    <property type="entry name" value="FlgN-like_sf"/>
</dbReference>
<sequence length="169" mass="18970">MSVLKPLFSVVEALLREHQQLLELATRKKDVLIQNDLEALNEIVQTEVAHIHRIERMELERQGAGRLLAVRAGVPADQLTAERVSQLAETPEERQRMTSLTDDLRTVILKLKDANDLNQILIQQSLNLIQSTVEVLTESPSVPNYGGSGQTLANNPYQQSRVSYFDSKA</sequence>
<protein>
    <submittedName>
        <fullName evidence="2">FlgN protein</fullName>
    </submittedName>
</protein>
<dbReference type="Pfam" id="PF05130">
    <property type="entry name" value="FlgN"/>
    <property type="match status" value="1"/>
</dbReference>
<dbReference type="Gene3D" id="1.20.58.300">
    <property type="entry name" value="FlgN-like"/>
    <property type="match status" value="1"/>
</dbReference>
<comment type="caution">
    <text evidence="2">The sequence shown here is derived from an EMBL/GenBank/DDBJ whole genome shotgun (WGS) entry which is preliminary data.</text>
</comment>
<organism evidence="2 3">
    <name type="scientific">Tumebacillus permanentifrigoris</name>
    <dbReference type="NCBI Taxonomy" id="378543"/>
    <lineage>
        <taxon>Bacteria</taxon>
        <taxon>Bacillati</taxon>
        <taxon>Bacillota</taxon>
        <taxon>Bacilli</taxon>
        <taxon>Bacillales</taxon>
        <taxon>Alicyclobacillaceae</taxon>
        <taxon>Tumebacillus</taxon>
    </lineage>
</organism>
<dbReference type="GO" id="GO:0044780">
    <property type="term" value="P:bacterial-type flagellum assembly"/>
    <property type="evidence" value="ECO:0007669"/>
    <property type="project" value="InterPro"/>
</dbReference>
<proteinExistence type="predicted"/>
<evidence type="ECO:0000313" key="2">
    <source>
        <dbReference type="EMBL" id="PWK16189.1"/>
    </source>
</evidence>
<gene>
    <name evidence="2" type="ORF">C7459_10150</name>
</gene>
<keyword evidence="1" id="KW-1005">Bacterial flagellum biogenesis</keyword>
<dbReference type="SUPFAM" id="SSF140566">
    <property type="entry name" value="FlgN-like"/>
    <property type="match status" value="1"/>
</dbReference>
<evidence type="ECO:0000313" key="3">
    <source>
        <dbReference type="Proteomes" id="UP000245634"/>
    </source>
</evidence>
<accession>A0A316DG25</accession>
<dbReference type="Proteomes" id="UP000245634">
    <property type="component" value="Unassembled WGS sequence"/>
</dbReference>
<keyword evidence="3" id="KW-1185">Reference proteome</keyword>
<name>A0A316DG25_9BACL</name>